<evidence type="ECO:0000259" key="1">
    <source>
        <dbReference type="Pfam" id="PF08241"/>
    </source>
</evidence>
<protein>
    <submittedName>
        <fullName evidence="2">Methyltransferase YcgJ</fullName>
        <ecNumber evidence="2">2.1.1.-</ecNumber>
    </submittedName>
</protein>
<dbReference type="PANTHER" id="PTHR43591:SF24">
    <property type="entry name" value="2-METHOXY-6-POLYPRENYL-1,4-BENZOQUINOL METHYLASE, MITOCHONDRIAL"/>
    <property type="match status" value="1"/>
</dbReference>
<dbReference type="Pfam" id="PF08241">
    <property type="entry name" value="Methyltransf_11"/>
    <property type="match status" value="1"/>
</dbReference>
<dbReference type="EC" id="2.1.1.-" evidence="2"/>
<feature type="domain" description="Methyltransferase type 11" evidence="1">
    <location>
        <begin position="45"/>
        <end position="140"/>
    </location>
</feature>
<keyword evidence="2" id="KW-0808">Transferase</keyword>
<dbReference type="AlphaFoldDB" id="A0A9W4KYQ9"/>
<accession>A0A9W4KYQ9</accession>
<organism evidence="2 3">
    <name type="scientific">Peribacillus simplex</name>
    <dbReference type="NCBI Taxonomy" id="1478"/>
    <lineage>
        <taxon>Bacteria</taxon>
        <taxon>Bacillati</taxon>
        <taxon>Bacillota</taxon>
        <taxon>Bacilli</taxon>
        <taxon>Bacillales</taxon>
        <taxon>Bacillaceae</taxon>
        <taxon>Peribacillus</taxon>
    </lineage>
</organism>
<name>A0A9W4KYQ9_9BACI</name>
<dbReference type="EMBL" id="CAKKMG010000057">
    <property type="protein sequence ID" value="CAH0264509.1"/>
    <property type="molecule type" value="Genomic_DNA"/>
</dbReference>
<reference evidence="2" key="1">
    <citation type="submission" date="2021-11" db="EMBL/GenBank/DDBJ databases">
        <authorList>
            <person name="Bulgarelli D."/>
        </authorList>
    </citation>
    <scope>NUCLEOTIDE SEQUENCE</scope>
    <source>
        <strain evidence="2">Bi133</strain>
    </source>
</reference>
<dbReference type="GO" id="GO:0008757">
    <property type="term" value="F:S-adenosylmethionine-dependent methyltransferase activity"/>
    <property type="evidence" value="ECO:0007669"/>
    <property type="project" value="InterPro"/>
</dbReference>
<dbReference type="Proteomes" id="UP000789326">
    <property type="component" value="Unassembled WGS sequence"/>
</dbReference>
<gene>
    <name evidence="2" type="primary">ycgJ_2</name>
    <name evidence="2" type="ORF">SRABI133_03486</name>
</gene>
<dbReference type="InterPro" id="IPR029063">
    <property type="entry name" value="SAM-dependent_MTases_sf"/>
</dbReference>
<proteinExistence type="predicted"/>
<keyword evidence="2" id="KW-0489">Methyltransferase</keyword>
<dbReference type="RefSeq" id="WP_230302925.1">
    <property type="nucleotide sequence ID" value="NZ_CAKKMG010000057.1"/>
</dbReference>
<dbReference type="CDD" id="cd02440">
    <property type="entry name" value="AdoMet_MTases"/>
    <property type="match status" value="1"/>
</dbReference>
<dbReference type="InterPro" id="IPR013216">
    <property type="entry name" value="Methyltransf_11"/>
</dbReference>
<evidence type="ECO:0000313" key="3">
    <source>
        <dbReference type="Proteomes" id="UP000789326"/>
    </source>
</evidence>
<sequence>MKNVSSERFDKIASQYSTSEVHKMSQTIKLAHEKIENWDIENICDIACGAGHFGLSFSHISTNITAVDPSKNMLDISKSSAEKKGITNYKTVHGFAEELPIPDETFDLVISRLAPHHFNDIQKAISEMYRITNPGGHVIIIDLAGYDNHGIDKFNHKLELLHDPTHIKSYSAEDWKRIFDQSDYKNVEIIKNQSESQTGVPVKRWCEIASSGIEAEHAIRGALNDAPLNYLEEMSIKKIENEFYFPIKTNLILAEKVKNHAHN</sequence>
<evidence type="ECO:0000313" key="2">
    <source>
        <dbReference type="EMBL" id="CAH0264509.1"/>
    </source>
</evidence>
<dbReference type="SUPFAM" id="SSF53335">
    <property type="entry name" value="S-adenosyl-L-methionine-dependent methyltransferases"/>
    <property type="match status" value="1"/>
</dbReference>
<dbReference type="GO" id="GO:0032259">
    <property type="term" value="P:methylation"/>
    <property type="evidence" value="ECO:0007669"/>
    <property type="project" value="UniProtKB-KW"/>
</dbReference>
<dbReference type="Gene3D" id="3.40.50.150">
    <property type="entry name" value="Vaccinia Virus protein VP39"/>
    <property type="match status" value="1"/>
</dbReference>
<dbReference type="PANTHER" id="PTHR43591">
    <property type="entry name" value="METHYLTRANSFERASE"/>
    <property type="match status" value="1"/>
</dbReference>
<comment type="caution">
    <text evidence="2">The sequence shown here is derived from an EMBL/GenBank/DDBJ whole genome shotgun (WGS) entry which is preliminary data.</text>
</comment>